<proteinExistence type="predicted"/>
<dbReference type="Proteomes" id="UP001198612">
    <property type="component" value="Unassembled WGS sequence"/>
</dbReference>
<comment type="caution">
    <text evidence="1">The sequence shown here is derived from an EMBL/GenBank/DDBJ whole genome shotgun (WGS) entry which is preliminary data.</text>
</comment>
<dbReference type="RefSeq" id="WP_173716212.1">
    <property type="nucleotide sequence ID" value="NZ_JAJEQQ010000001.1"/>
</dbReference>
<accession>A0AAW4VYP4</accession>
<name>A0AAW4VYP4_9FIRM</name>
<keyword evidence="2" id="KW-1185">Reference proteome</keyword>
<dbReference type="AlphaFoldDB" id="A0AAW4VYP4"/>
<sequence length="151" mass="17530">MADQLFPVFDLPEIPDDPEYEERYRSSVAFDFDKGDFVRDGSNKMVRADGREAFMQWCWKVIQTEREAFLAYSDDIGTEFEDMEDFPDKDSRESEIERTITDALLVHPATEYVRNFIFDYSSGDAVVSFIVKGAQWEEEETISTVFEKGVS</sequence>
<reference evidence="1 2" key="1">
    <citation type="submission" date="2021-10" db="EMBL/GenBank/DDBJ databases">
        <title>Anaerobic single-cell dispensing facilitates the cultivation of human gut bacteria.</title>
        <authorList>
            <person name="Afrizal A."/>
        </authorList>
    </citation>
    <scope>NUCLEOTIDE SEQUENCE [LARGE SCALE GENOMIC DNA]</scope>
    <source>
        <strain evidence="1 2">CLA-AA-H217</strain>
    </source>
</reference>
<dbReference type="InterPro" id="IPR020288">
    <property type="entry name" value="Sheath_initiator"/>
</dbReference>
<protein>
    <submittedName>
        <fullName evidence="1">DUF2634 domain-containing protein</fullName>
    </submittedName>
</protein>
<organism evidence="1 2">
    <name type="scientific">Blautia fusiformis</name>
    <dbReference type="NCBI Taxonomy" id="2881264"/>
    <lineage>
        <taxon>Bacteria</taxon>
        <taxon>Bacillati</taxon>
        <taxon>Bacillota</taxon>
        <taxon>Clostridia</taxon>
        <taxon>Lachnospirales</taxon>
        <taxon>Lachnospiraceae</taxon>
        <taxon>Blautia</taxon>
    </lineage>
</organism>
<gene>
    <name evidence="1" type="ORF">LKD40_00520</name>
</gene>
<evidence type="ECO:0000313" key="1">
    <source>
        <dbReference type="EMBL" id="MCC2226307.1"/>
    </source>
</evidence>
<dbReference type="Pfam" id="PF10934">
    <property type="entry name" value="Sheath_initiator"/>
    <property type="match status" value="1"/>
</dbReference>
<evidence type="ECO:0000313" key="2">
    <source>
        <dbReference type="Proteomes" id="UP001198612"/>
    </source>
</evidence>
<dbReference type="EMBL" id="JAJEQQ010000001">
    <property type="protein sequence ID" value="MCC2226307.1"/>
    <property type="molecule type" value="Genomic_DNA"/>
</dbReference>